<gene>
    <name evidence="4" type="ORF">HBR001_LOCUS7948</name>
</gene>
<evidence type="ECO:0000313" key="5">
    <source>
        <dbReference type="Proteomes" id="UP001162031"/>
    </source>
</evidence>
<dbReference type="EMBL" id="CANTFL010001429">
    <property type="protein sequence ID" value="CAI5739803.1"/>
    <property type="molecule type" value="Genomic_DNA"/>
</dbReference>
<keyword evidence="5" id="KW-1185">Reference proteome</keyword>
<dbReference type="Proteomes" id="UP001162031">
    <property type="component" value="Unassembled WGS sequence"/>
</dbReference>
<keyword evidence="1" id="KW-0378">Hydrolase</keyword>
<feature type="compositionally biased region" description="Low complexity" evidence="3">
    <location>
        <begin position="59"/>
        <end position="69"/>
    </location>
</feature>
<proteinExistence type="predicted"/>
<dbReference type="PANTHER" id="PTHR12187">
    <property type="entry name" value="AGAP000124-PA"/>
    <property type="match status" value="1"/>
</dbReference>
<accession>A0AAV0UUZ3</accession>
<reference evidence="4" key="1">
    <citation type="submission" date="2022-12" db="EMBL/GenBank/DDBJ databases">
        <authorList>
            <person name="Webb A."/>
        </authorList>
    </citation>
    <scope>NUCLEOTIDE SEQUENCE</scope>
    <source>
        <strain evidence="4">Hp1</strain>
    </source>
</reference>
<feature type="region of interest" description="Disordered" evidence="3">
    <location>
        <begin position="34"/>
        <end position="69"/>
    </location>
</feature>
<evidence type="ECO:0000256" key="3">
    <source>
        <dbReference type="SAM" id="MobiDB-lite"/>
    </source>
</evidence>
<dbReference type="InterPro" id="IPR039034">
    <property type="entry name" value="INPP4"/>
</dbReference>
<dbReference type="GO" id="GO:0016316">
    <property type="term" value="F:phosphatidylinositol-3,4-bisphosphate 4-phosphatase activity"/>
    <property type="evidence" value="ECO:0007669"/>
    <property type="project" value="InterPro"/>
</dbReference>
<protein>
    <submittedName>
        <fullName evidence="4">Uncharacterized protein</fullName>
    </submittedName>
</protein>
<evidence type="ECO:0000256" key="2">
    <source>
        <dbReference type="ARBA" id="ARBA00023098"/>
    </source>
</evidence>
<dbReference type="AlphaFoldDB" id="A0AAV0UUZ3"/>
<evidence type="ECO:0000256" key="1">
    <source>
        <dbReference type="ARBA" id="ARBA00022801"/>
    </source>
</evidence>
<comment type="caution">
    <text evidence="4">The sequence shown here is derived from an EMBL/GenBank/DDBJ whole genome shotgun (WGS) entry which is preliminary data.</text>
</comment>
<sequence>MKGSYSLTTLCAHLPAVSGFTNYTASVPIRRASPNGAVDGDGLDSKYEGSSQRPTSPVSASKGGNSNGSAVQCDDTLTAFKLRLELQDRLSVIGSQILSATAACVLASLDLALNGSALHQAQLDRAPKFGYLMNFESLLSTQGKEYGMLEDFAAGARWLRNVFIQFRRHPTTGSFFSLRKYTPPGSTANDHHCFLLTIGIDNSHMSVLPQSLASGDGTVHVRCVLFSQGVNEKQSLVHAYKSSAVKLQERDNRGNLQELKRIYALYRHFRPSGGLSVAATCWSIKPLVGRPHRIVASTDQER</sequence>
<evidence type="ECO:0000313" key="4">
    <source>
        <dbReference type="EMBL" id="CAI5739803.1"/>
    </source>
</evidence>
<dbReference type="GO" id="GO:0005737">
    <property type="term" value="C:cytoplasm"/>
    <property type="evidence" value="ECO:0007669"/>
    <property type="project" value="TreeGrafter"/>
</dbReference>
<organism evidence="4 5">
    <name type="scientific">Hyaloperonospora brassicae</name>
    <name type="common">Brassica downy mildew</name>
    <name type="synonym">Peronospora brassicae</name>
    <dbReference type="NCBI Taxonomy" id="162125"/>
    <lineage>
        <taxon>Eukaryota</taxon>
        <taxon>Sar</taxon>
        <taxon>Stramenopiles</taxon>
        <taxon>Oomycota</taxon>
        <taxon>Peronosporomycetes</taxon>
        <taxon>Peronosporales</taxon>
        <taxon>Peronosporaceae</taxon>
        <taxon>Hyaloperonospora</taxon>
    </lineage>
</organism>
<name>A0AAV0UUZ3_HYABA</name>
<dbReference type="PANTHER" id="PTHR12187:SF11">
    <property type="entry name" value="PHOSPHATIDYLINOSITOL-3,4-BISPHOSPHATE 4-PHOSPHATASE"/>
    <property type="match status" value="1"/>
</dbReference>
<keyword evidence="2" id="KW-0443">Lipid metabolism</keyword>
<feature type="compositionally biased region" description="Polar residues" evidence="3">
    <location>
        <begin position="48"/>
        <end position="58"/>
    </location>
</feature>